<name>A0ABR2GSH6_9EUKA</name>
<sequence length="114" mass="13400">MIREKTYYNHSPRRIMKKIRSFQKDVLQDDDIGDEYNISIEKCDVETQTEPIEPKIYVDIDPEQAAFACLVEGIGFSQFQRLILFLNLPPPPKNQFYNAQEKLCKALIEFAREN</sequence>
<proteinExistence type="predicted"/>
<gene>
    <name evidence="1" type="ORF">M9Y10_037419</name>
</gene>
<accession>A0ABR2GSH6</accession>
<evidence type="ECO:0000313" key="1">
    <source>
        <dbReference type="EMBL" id="KAK8836893.1"/>
    </source>
</evidence>
<reference evidence="1 2" key="1">
    <citation type="submission" date="2024-04" db="EMBL/GenBank/DDBJ databases">
        <title>Tritrichomonas musculus Genome.</title>
        <authorList>
            <person name="Alves-Ferreira E."/>
            <person name="Grigg M."/>
            <person name="Lorenzi H."/>
            <person name="Galac M."/>
        </authorList>
    </citation>
    <scope>NUCLEOTIDE SEQUENCE [LARGE SCALE GENOMIC DNA]</scope>
    <source>
        <strain evidence="1 2">EAF2021</strain>
    </source>
</reference>
<evidence type="ECO:0000313" key="2">
    <source>
        <dbReference type="Proteomes" id="UP001470230"/>
    </source>
</evidence>
<dbReference type="Proteomes" id="UP001470230">
    <property type="component" value="Unassembled WGS sequence"/>
</dbReference>
<comment type="caution">
    <text evidence="1">The sequence shown here is derived from an EMBL/GenBank/DDBJ whole genome shotgun (WGS) entry which is preliminary data.</text>
</comment>
<protein>
    <submittedName>
        <fullName evidence="1">Uncharacterized protein</fullName>
    </submittedName>
</protein>
<keyword evidence="2" id="KW-1185">Reference proteome</keyword>
<organism evidence="1 2">
    <name type="scientific">Tritrichomonas musculus</name>
    <dbReference type="NCBI Taxonomy" id="1915356"/>
    <lineage>
        <taxon>Eukaryota</taxon>
        <taxon>Metamonada</taxon>
        <taxon>Parabasalia</taxon>
        <taxon>Tritrichomonadida</taxon>
        <taxon>Tritrichomonadidae</taxon>
        <taxon>Tritrichomonas</taxon>
    </lineage>
</organism>
<dbReference type="EMBL" id="JAPFFF010000063">
    <property type="protein sequence ID" value="KAK8836893.1"/>
    <property type="molecule type" value="Genomic_DNA"/>
</dbReference>